<dbReference type="OMA" id="FCTMATK"/>
<evidence type="ECO:0000256" key="1">
    <source>
        <dbReference type="SAM" id="MobiDB-lite"/>
    </source>
</evidence>
<evidence type="ECO:0000313" key="3">
    <source>
        <dbReference type="Proteomes" id="UP000594263"/>
    </source>
</evidence>
<keyword evidence="3" id="KW-1185">Reference proteome</keyword>
<protein>
    <submittedName>
        <fullName evidence="2">Uncharacterized protein</fullName>
    </submittedName>
</protein>
<feature type="region of interest" description="Disordered" evidence="1">
    <location>
        <begin position="1"/>
        <end position="53"/>
    </location>
</feature>
<feature type="compositionally biased region" description="Polar residues" evidence="1">
    <location>
        <begin position="7"/>
        <end position="19"/>
    </location>
</feature>
<name>A0A7N0ZU95_KALFE</name>
<dbReference type="AlphaFoldDB" id="A0A7N0ZU95"/>
<accession>A0A7N0ZU95</accession>
<evidence type="ECO:0000313" key="2">
    <source>
        <dbReference type="EnsemblPlants" id="Kaladp0037s0128.1.v1.1"/>
    </source>
</evidence>
<dbReference type="Gramene" id="Kaladp0037s0128.1.v1.1">
    <property type="protein sequence ID" value="Kaladp0037s0128.1.v1.1"/>
    <property type="gene ID" value="Kaladp0037s0128.v1.1"/>
</dbReference>
<reference evidence="2" key="1">
    <citation type="submission" date="2021-01" db="UniProtKB">
        <authorList>
            <consortium name="EnsemblPlants"/>
        </authorList>
    </citation>
    <scope>IDENTIFICATION</scope>
</reference>
<dbReference type="Proteomes" id="UP000594263">
    <property type="component" value="Unplaced"/>
</dbReference>
<sequence>MLRTLHHSNFYSNMDTSKGTQEEFRNNESGATEIKVETVDYRSPPGENQQPRKENVEIIHQIQDEGGPGVIGKGVAAVAHAVESAKKTVVGTKSDTTK</sequence>
<dbReference type="EnsemblPlants" id="Kaladp0037s0128.1.v1.1">
    <property type="protein sequence ID" value="Kaladp0037s0128.1.v1.1"/>
    <property type="gene ID" value="Kaladp0037s0128.v1.1"/>
</dbReference>
<organism evidence="2 3">
    <name type="scientific">Kalanchoe fedtschenkoi</name>
    <name type="common">Lavender scallops</name>
    <name type="synonym">South American air plant</name>
    <dbReference type="NCBI Taxonomy" id="63787"/>
    <lineage>
        <taxon>Eukaryota</taxon>
        <taxon>Viridiplantae</taxon>
        <taxon>Streptophyta</taxon>
        <taxon>Embryophyta</taxon>
        <taxon>Tracheophyta</taxon>
        <taxon>Spermatophyta</taxon>
        <taxon>Magnoliopsida</taxon>
        <taxon>eudicotyledons</taxon>
        <taxon>Gunneridae</taxon>
        <taxon>Pentapetalae</taxon>
        <taxon>Saxifragales</taxon>
        <taxon>Crassulaceae</taxon>
        <taxon>Kalanchoe</taxon>
    </lineage>
</organism>
<proteinExistence type="predicted"/>